<name>A0A176VE76_MARPO</name>
<evidence type="ECO:0000313" key="2">
    <source>
        <dbReference type="Proteomes" id="UP000077202"/>
    </source>
</evidence>
<accession>A0A176VE76</accession>
<evidence type="ECO:0000313" key="1">
    <source>
        <dbReference type="EMBL" id="OAE18887.1"/>
    </source>
</evidence>
<protein>
    <recommendedName>
        <fullName evidence="3">Reverse transcriptase domain-containing protein</fullName>
    </recommendedName>
</protein>
<evidence type="ECO:0008006" key="3">
    <source>
        <dbReference type="Google" id="ProtNLM"/>
    </source>
</evidence>
<dbReference type="Proteomes" id="UP000077202">
    <property type="component" value="Unassembled WGS sequence"/>
</dbReference>
<gene>
    <name evidence="1" type="ORF">AXG93_3022s1110</name>
</gene>
<sequence length="148" mass="15953">MSMAIQACSSGLQLCRFPLGQELARGNEWKGANFPTQVLRKRRAAAGVEFLRFSSCAGFVVSQTSPGNEGLGIVITGGTSGLGFALARNFLEPKDRVSKGNGKVLFCAFIDFKKAFDTVPRELLWERLQVIGVPSDLLAAVATLYHSV</sequence>
<reference evidence="1" key="1">
    <citation type="submission" date="2016-03" db="EMBL/GenBank/DDBJ databases">
        <title>Mechanisms controlling the formation of the plant cell surface in tip-growing cells are functionally conserved among land plants.</title>
        <authorList>
            <person name="Honkanen S."/>
            <person name="Jones V.A."/>
            <person name="Morieri G."/>
            <person name="Champion C."/>
            <person name="Hetherington A.J."/>
            <person name="Kelly S."/>
            <person name="Saint-Marcoux D."/>
            <person name="Proust H."/>
            <person name="Prescott H."/>
            <person name="Dolan L."/>
        </authorList>
    </citation>
    <scope>NUCLEOTIDE SEQUENCE [LARGE SCALE GENOMIC DNA]</scope>
    <source>
        <tissue evidence="1">Whole gametophyte</tissue>
    </source>
</reference>
<organism evidence="1 2">
    <name type="scientific">Marchantia polymorpha subsp. ruderalis</name>
    <dbReference type="NCBI Taxonomy" id="1480154"/>
    <lineage>
        <taxon>Eukaryota</taxon>
        <taxon>Viridiplantae</taxon>
        <taxon>Streptophyta</taxon>
        <taxon>Embryophyta</taxon>
        <taxon>Marchantiophyta</taxon>
        <taxon>Marchantiopsida</taxon>
        <taxon>Marchantiidae</taxon>
        <taxon>Marchantiales</taxon>
        <taxon>Marchantiaceae</taxon>
        <taxon>Marchantia</taxon>
    </lineage>
</organism>
<dbReference type="EMBL" id="LVLJ01003984">
    <property type="protein sequence ID" value="OAE18887.1"/>
    <property type="molecule type" value="Genomic_DNA"/>
</dbReference>
<comment type="caution">
    <text evidence="1">The sequence shown here is derived from an EMBL/GenBank/DDBJ whole genome shotgun (WGS) entry which is preliminary data.</text>
</comment>
<dbReference type="AlphaFoldDB" id="A0A176VE76"/>
<keyword evidence="2" id="KW-1185">Reference proteome</keyword>
<proteinExistence type="predicted"/>